<dbReference type="Pfam" id="PF12802">
    <property type="entry name" value="MarR_2"/>
    <property type="match status" value="1"/>
</dbReference>
<evidence type="ECO:0000313" key="2">
    <source>
        <dbReference type="EMBL" id="XCM82765.1"/>
    </source>
</evidence>
<feature type="domain" description="HTH marR-type" evidence="1">
    <location>
        <begin position="16"/>
        <end position="156"/>
    </location>
</feature>
<dbReference type="AlphaFoldDB" id="A0AAU8K5K2"/>
<evidence type="ECO:0000259" key="1">
    <source>
        <dbReference type="PROSITE" id="PS50995"/>
    </source>
</evidence>
<dbReference type="PANTHER" id="PTHR33164">
    <property type="entry name" value="TRANSCRIPTIONAL REGULATOR, MARR FAMILY"/>
    <property type="match status" value="1"/>
</dbReference>
<dbReference type="InterPro" id="IPR039422">
    <property type="entry name" value="MarR/SlyA-like"/>
</dbReference>
<dbReference type="GO" id="GO:0006950">
    <property type="term" value="P:response to stress"/>
    <property type="evidence" value="ECO:0007669"/>
    <property type="project" value="TreeGrafter"/>
</dbReference>
<dbReference type="PRINTS" id="PR00598">
    <property type="entry name" value="HTHMARR"/>
</dbReference>
<dbReference type="InterPro" id="IPR036390">
    <property type="entry name" value="WH_DNA-bd_sf"/>
</dbReference>
<gene>
    <name evidence="2" type="ORF">ABWK59_29555</name>
</gene>
<dbReference type="InterPro" id="IPR036388">
    <property type="entry name" value="WH-like_DNA-bd_sf"/>
</dbReference>
<name>A0AAU8K5K2_9ACTN</name>
<dbReference type="PANTHER" id="PTHR33164:SF106">
    <property type="entry name" value="TRANSCRIPTIONAL REGULATORY PROTEIN"/>
    <property type="match status" value="1"/>
</dbReference>
<sequence>MSEQEQSPPSPRPPDNRAFGRLLQGLASEMNLLGHDFAASQGLHATDVQALLAVLRAAPGGEEAGEGITPGRLREELALTSGAVTAVLDRLERAGHVRRTRDAADRRQVQVHYEPGAARIAAEWFGPVAARTDRVRSEFSTEELSTVVRFLTRMTDELEDLRRTRREGGPA</sequence>
<organism evidence="2">
    <name type="scientific">Kitasatospora camelliae</name>
    <dbReference type="NCBI Taxonomy" id="3156397"/>
    <lineage>
        <taxon>Bacteria</taxon>
        <taxon>Bacillati</taxon>
        <taxon>Actinomycetota</taxon>
        <taxon>Actinomycetes</taxon>
        <taxon>Kitasatosporales</taxon>
        <taxon>Streptomycetaceae</taxon>
        <taxon>Kitasatospora</taxon>
    </lineage>
</organism>
<dbReference type="PROSITE" id="PS50995">
    <property type="entry name" value="HTH_MARR_2"/>
    <property type="match status" value="1"/>
</dbReference>
<proteinExistence type="predicted"/>
<dbReference type="SUPFAM" id="SSF46785">
    <property type="entry name" value="Winged helix' DNA-binding domain"/>
    <property type="match status" value="1"/>
</dbReference>
<dbReference type="SMART" id="SM00347">
    <property type="entry name" value="HTH_MARR"/>
    <property type="match status" value="1"/>
</dbReference>
<dbReference type="EMBL" id="CP159872">
    <property type="protein sequence ID" value="XCM82765.1"/>
    <property type="molecule type" value="Genomic_DNA"/>
</dbReference>
<dbReference type="RefSeq" id="WP_354643698.1">
    <property type="nucleotide sequence ID" value="NZ_CP159872.1"/>
</dbReference>
<dbReference type="KEGG" id="kcm:ABWK59_29555"/>
<dbReference type="GO" id="GO:0003700">
    <property type="term" value="F:DNA-binding transcription factor activity"/>
    <property type="evidence" value="ECO:0007669"/>
    <property type="project" value="InterPro"/>
</dbReference>
<accession>A0AAU8K5K2</accession>
<dbReference type="InterPro" id="IPR000835">
    <property type="entry name" value="HTH_MarR-typ"/>
</dbReference>
<reference evidence="2" key="1">
    <citation type="submission" date="2024-06" db="EMBL/GenBank/DDBJ databases">
        <title>The genome sequences of Kitasatospora sp. strain HUAS MG31.</title>
        <authorList>
            <person name="Mo P."/>
        </authorList>
    </citation>
    <scope>NUCLEOTIDE SEQUENCE</scope>
    <source>
        <strain evidence="2">HUAS MG31</strain>
    </source>
</reference>
<protein>
    <submittedName>
        <fullName evidence="2">MarR family winged helix-turn-helix transcriptional regulator</fullName>
    </submittedName>
</protein>
<dbReference type="Gene3D" id="1.10.10.10">
    <property type="entry name" value="Winged helix-like DNA-binding domain superfamily/Winged helix DNA-binding domain"/>
    <property type="match status" value="1"/>
</dbReference>